<feature type="region of interest" description="Disordered" evidence="2">
    <location>
        <begin position="1"/>
        <end position="23"/>
    </location>
</feature>
<dbReference type="SUPFAM" id="SSF51445">
    <property type="entry name" value="(Trans)glycosidases"/>
    <property type="match status" value="1"/>
</dbReference>
<protein>
    <submittedName>
        <fullName evidence="3">Lysozyme</fullName>
    </submittedName>
</protein>
<organism evidence="3 4">
    <name type="scientific">Novosphingobium ovatum</name>
    <dbReference type="NCBI Taxonomy" id="1908523"/>
    <lineage>
        <taxon>Bacteria</taxon>
        <taxon>Pseudomonadati</taxon>
        <taxon>Pseudomonadota</taxon>
        <taxon>Alphaproteobacteria</taxon>
        <taxon>Sphingomonadales</taxon>
        <taxon>Sphingomonadaceae</taxon>
        <taxon>Novosphingobium</taxon>
    </lineage>
</organism>
<evidence type="ECO:0000313" key="3">
    <source>
        <dbReference type="EMBL" id="NBC36692.1"/>
    </source>
</evidence>
<dbReference type="Proteomes" id="UP000753724">
    <property type="component" value="Unassembled WGS sequence"/>
</dbReference>
<dbReference type="PROSITE" id="PS51904">
    <property type="entry name" value="GLYCOSYL_HYDROL_F25_2"/>
    <property type="match status" value="1"/>
</dbReference>
<evidence type="ECO:0000256" key="2">
    <source>
        <dbReference type="SAM" id="MobiDB-lite"/>
    </source>
</evidence>
<sequence length="247" mass="27207">MAKRISRKTGKSRSTRRPTAQGGRSRVLAGLALVLMVGGVWGWWHLHHWTPDRARFPVQGVEVGADDGELDWPAVKAVGVDFVYVDASAGAFTRDPAMVANLDGARGVGLQVGALHTYDPCQPADRQSANFVTVVPRDRRMLPPAVELVRLGDDCPVKVLDAAVISELIAFINQIEAHAGKAVLLKVGPAFEARYHIARALPERNLWLTRDRFEPDYAGRPWTIWTANAALSTKATDRHLRWLVVQP</sequence>
<dbReference type="CDD" id="cd00599">
    <property type="entry name" value="GH25_muramidase"/>
    <property type="match status" value="1"/>
</dbReference>
<dbReference type="Pfam" id="PF01183">
    <property type="entry name" value="Glyco_hydro_25"/>
    <property type="match status" value="1"/>
</dbReference>
<gene>
    <name evidence="3" type="ORF">GTZ99_08995</name>
</gene>
<comment type="similarity">
    <text evidence="1">Belongs to the glycosyl hydrolase 25 family.</text>
</comment>
<evidence type="ECO:0000256" key="1">
    <source>
        <dbReference type="ARBA" id="ARBA00010646"/>
    </source>
</evidence>
<name>A0ABW9XE16_9SPHN</name>
<proteinExistence type="inferred from homology"/>
<evidence type="ECO:0000313" key="4">
    <source>
        <dbReference type="Proteomes" id="UP000753724"/>
    </source>
</evidence>
<accession>A0ABW9XE16</accession>
<dbReference type="RefSeq" id="WP_161718019.1">
    <property type="nucleotide sequence ID" value="NZ_JAAAPO010000003.1"/>
</dbReference>
<comment type="caution">
    <text evidence="3">The sequence shown here is derived from an EMBL/GenBank/DDBJ whole genome shotgun (WGS) entry which is preliminary data.</text>
</comment>
<keyword evidence="4" id="KW-1185">Reference proteome</keyword>
<reference evidence="4" key="1">
    <citation type="submission" date="2020-01" db="EMBL/GenBank/DDBJ databases">
        <title>Sphingomonas sp. strain CSW-10.</title>
        <authorList>
            <person name="Chen W.-M."/>
        </authorList>
    </citation>
    <scope>NUCLEOTIDE SEQUENCE [LARGE SCALE GENOMIC DNA]</scope>
    <source>
        <strain evidence="4">FSY-8</strain>
    </source>
</reference>
<feature type="compositionally biased region" description="Basic residues" evidence="2">
    <location>
        <begin position="1"/>
        <end position="16"/>
    </location>
</feature>
<dbReference type="InterPro" id="IPR017853">
    <property type="entry name" value="GH"/>
</dbReference>
<dbReference type="InterPro" id="IPR002053">
    <property type="entry name" value="Glyco_hydro_25"/>
</dbReference>
<dbReference type="Gene3D" id="3.20.20.80">
    <property type="entry name" value="Glycosidases"/>
    <property type="match status" value="1"/>
</dbReference>
<dbReference type="EMBL" id="JAAAPO010000003">
    <property type="protein sequence ID" value="NBC36692.1"/>
    <property type="molecule type" value="Genomic_DNA"/>
</dbReference>